<protein>
    <submittedName>
        <fullName evidence="2">Heavy-metal resistance</fullName>
    </submittedName>
</protein>
<organism evidence="2 3">
    <name type="scientific">Cognatiyoonia koreensis</name>
    <dbReference type="NCBI Taxonomy" id="364200"/>
    <lineage>
        <taxon>Bacteria</taxon>
        <taxon>Pseudomonadati</taxon>
        <taxon>Pseudomonadota</taxon>
        <taxon>Alphaproteobacteria</taxon>
        <taxon>Rhodobacterales</taxon>
        <taxon>Paracoccaceae</taxon>
        <taxon>Cognatiyoonia</taxon>
    </lineage>
</organism>
<sequence length="157" mass="16904">MADPQTAKPRRLWRVLFALSLALNLAVVGVVIGVGMRDRVGGQPPRGFDVALGPIGQALRPEDRRAIGQALRRDPALGEVSRREARAQIHAVAVALTASPFSPEALDAVLASAAERMSVVQQVARRELVARVAEMSDAERAALADRIKERRRSGASR</sequence>
<keyword evidence="3" id="KW-1185">Reference proteome</keyword>
<dbReference type="AlphaFoldDB" id="A0A1I0QFJ6"/>
<evidence type="ECO:0000313" key="2">
    <source>
        <dbReference type="EMBL" id="SEW25382.1"/>
    </source>
</evidence>
<gene>
    <name evidence="2" type="ORF">SAMN04488515_1856</name>
</gene>
<dbReference type="Proteomes" id="UP000199167">
    <property type="component" value="Unassembled WGS sequence"/>
</dbReference>
<accession>A0A1I0QFJ6</accession>
<dbReference type="RefSeq" id="WP_089993068.1">
    <property type="nucleotide sequence ID" value="NZ_FOIZ01000001.1"/>
</dbReference>
<evidence type="ECO:0000313" key="3">
    <source>
        <dbReference type="Proteomes" id="UP000199167"/>
    </source>
</evidence>
<dbReference type="EMBL" id="FOIZ01000001">
    <property type="protein sequence ID" value="SEW25382.1"/>
    <property type="molecule type" value="Genomic_DNA"/>
</dbReference>
<evidence type="ECO:0000256" key="1">
    <source>
        <dbReference type="SAM" id="Phobius"/>
    </source>
</evidence>
<proteinExistence type="predicted"/>
<dbReference type="STRING" id="364200.SAMN04488515_1856"/>
<keyword evidence="1" id="KW-0472">Membrane</keyword>
<dbReference type="Pfam" id="PF13801">
    <property type="entry name" value="Metal_resist"/>
    <property type="match status" value="1"/>
</dbReference>
<dbReference type="OrthoDB" id="7876971at2"/>
<name>A0A1I0QFJ6_9RHOB</name>
<keyword evidence="1" id="KW-1133">Transmembrane helix</keyword>
<feature type="transmembrane region" description="Helical" evidence="1">
    <location>
        <begin position="12"/>
        <end position="36"/>
    </location>
</feature>
<keyword evidence="1" id="KW-0812">Transmembrane</keyword>
<dbReference type="InterPro" id="IPR025961">
    <property type="entry name" value="Metal_resist"/>
</dbReference>
<reference evidence="2 3" key="1">
    <citation type="submission" date="2016-10" db="EMBL/GenBank/DDBJ databases">
        <authorList>
            <person name="de Groot N.N."/>
        </authorList>
    </citation>
    <scope>NUCLEOTIDE SEQUENCE [LARGE SCALE GENOMIC DNA]</scope>
    <source>
        <strain evidence="2 3">DSM 17925</strain>
    </source>
</reference>